<dbReference type="OrthoDB" id="8437302at2"/>
<dbReference type="Gene3D" id="1.10.10.10">
    <property type="entry name" value="Winged helix-like DNA-binding domain superfamily/Winged helix DNA-binding domain"/>
    <property type="match status" value="1"/>
</dbReference>
<comment type="caution">
    <text evidence="6">The sequence shown here is derived from an EMBL/GenBank/DDBJ whole genome shotgun (WGS) entry which is preliminary data.</text>
</comment>
<dbReference type="GO" id="GO:0005829">
    <property type="term" value="C:cytosol"/>
    <property type="evidence" value="ECO:0007669"/>
    <property type="project" value="TreeGrafter"/>
</dbReference>
<dbReference type="PROSITE" id="PS50931">
    <property type="entry name" value="HTH_LYSR"/>
    <property type="match status" value="1"/>
</dbReference>
<dbReference type="Gene3D" id="3.40.190.290">
    <property type="match status" value="1"/>
</dbReference>
<dbReference type="Pfam" id="PF03466">
    <property type="entry name" value="LysR_substrate"/>
    <property type="match status" value="1"/>
</dbReference>
<dbReference type="PANTHER" id="PTHR30419:SF8">
    <property type="entry name" value="NITROGEN ASSIMILATION TRANSCRIPTIONAL ACTIVATOR-RELATED"/>
    <property type="match status" value="1"/>
</dbReference>
<protein>
    <submittedName>
        <fullName evidence="6">LysR family transcriptional regulator</fullName>
    </submittedName>
</protein>
<dbReference type="SUPFAM" id="SSF46785">
    <property type="entry name" value="Winged helix' DNA-binding domain"/>
    <property type="match status" value="1"/>
</dbReference>
<dbReference type="PRINTS" id="PR00039">
    <property type="entry name" value="HTHLYSR"/>
</dbReference>
<proteinExistence type="inferred from homology"/>
<dbReference type="Pfam" id="PF00126">
    <property type="entry name" value="HTH_1"/>
    <property type="match status" value="1"/>
</dbReference>
<name>A0A1V9DIJ8_9GAMM</name>
<reference evidence="6 7" key="1">
    <citation type="submission" date="2017-02" db="EMBL/GenBank/DDBJ databases">
        <title>Whole genome shotgun sequence of Pantoea agglomerans strain AS1 isolated from a cycad, Zamia floridana in Central Florida, USA.</title>
        <authorList>
            <person name="Lata P."/>
            <person name="Govindarajan S."/>
            <person name="Qi F."/>
            <person name="Li J.-L."/>
            <person name="Maurya S.K."/>
            <person name="Sahoo M.K."/>
        </authorList>
    </citation>
    <scope>NUCLEOTIDE SEQUENCE [LARGE SCALE GENOMIC DNA]</scope>
    <source>
        <strain evidence="6 7">AS1</strain>
    </source>
</reference>
<keyword evidence="2" id="KW-0805">Transcription regulation</keyword>
<keyword evidence="7" id="KW-1185">Reference proteome</keyword>
<dbReference type="FunFam" id="1.10.10.10:FF:000001">
    <property type="entry name" value="LysR family transcriptional regulator"/>
    <property type="match status" value="1"/>
</dbReference>
<dbReference type="RefSeq" id="WP_081139426.1">
    <property type="nucleotide sequence ID" value="NZ_MWUE01000016.1"/>
</dbReference>
<dbReference type="InterPro" id="IPR036390">
    <property type="entry name" value="WH_DNA-bd_sf"/>
</dbReference>
<evidence type="ECO:0000259" key="5">
    <source>
        <dbReference type="PROSITE" id="PS50931"/>
    </source>
</evidence>
<dbReference type="SUPFAM" id="SSF53850">
    <property type="entry name" value="Periplasmic binding protein-like II"/>
    <property type="match status" value="1"/>
</dbReference>
<evidence type="ECO:0000313" key="7">
    <source>
        <dbReference type="Proteomes" id="UP000192769"/>
    </source>
</evidence>
<dbReference type="EMBL" id="MWUE01000016">
    <property type="protein sequence ID" value="OQP33682.1"/>
    <property type="molecule type" value="Genomic_DNA"/>
</dbReference>
<organism evidence="6 7">
    <name type="scientific">Pantoea latae</name>
    <dbReference type="NCBI Taxonomy" id="1964541"/>
    <lineage>
        <taxon>Bacteria</taxon>
        <taxon>Pseudomonadati</taxon>
        <taxon>Pseudomonadota</taxon>
        <taxon>Gammaproteobacteria</taxon>
        <taxon>Enterobacterales</taxon>
        <taxon>Erwiniaceae</taxon>
        <taxon>Pantoea</taxon>
    </lineage>
</organism>
<evidence type="ECO:0000313" key="6">
    <source>
        <dbReference type="EMBL" id="OQP33682.1"/>
    </source>
</evidence>
<dbReference type="AlphaFoldDB" id="A0A1V9DIJ8"/>
<keyword evidence="4" id="KW-0804">Transcription</keyword>
<evidence type="ECO:0000256" key="1">
    <source>
        <dbReference type="ARBA" id="ARBA00009437"/>
    </source>
</evidence>
<feature type="domain" description="HTH lysR-type" evidence="5">
    <location>
        <begin position="5"/>
        <end position="62"/>
    </location>
</feature>
<dbReference type="PANTHER" id="PTHR30419">
    <property type="entry name" value="HTH-TYPE TRANSCRIPTIONAL REGULATOR YBHD"/>
    <property type="match status" value="1"/>
</dbReference>
<dbReference type="Proteomes" id="UP000192769">
    <property type="component" value="Unassembled WGS sequence"/>
</dbReference>
<gene>
    <name evidence="6" type="ORF">B2J69_11245</name>
</gene>
<evidence type="ECO:0000256" key="3">
    <source>
        <dbReference type="ARBA" id="ARBA00023125"/>
    </source>
</evidence>
<dbReference type="InterPro" id="IPR000847">
    <property type="entry name" value="LysR_HTH_N"/>
</dbReference>
<dbReference type="GO" id="GO:0003677">
    <property type="term" value="F:DNA binding"/>
    <property type="evidence" value="ECO:0007669"/>
    <property type="project" value="UniProtKB-KW"/>
</dbReference>
<comment type="similarity">
    <text evidence="1">Belongs to the LysR transcriptional regulatory family.</text>
</comment>
<sequence length="305" mass="33344">MTLNLDLHDLYAFQALATCKSFKLAAEAVHISQPALSRRIDKLETSLGVKLFERTTRRVNLTLAGRSFAPRAQQLLRDLESALAEIGDINPNRAGLVTVACVPSAAYYFMPTVIAQFQTHYPRVRIKLIDASAGEVYDAVISGEADFGLSFTGSPQPDIRFLPLVDEAYVAVCPRQHPLAEKKSVTWREFYRYPYVWLDKTSGNRNLLDQALAGIVPERASVCETRHVTTLLGMVEAGLGIAAVPSMAMPKSGHPFLSAIALTEPTVRRTVGIVKRTGQELPHLAGELEQMIIAANAAEGQALCL</sequence>
<dbReference type="InterPro" id="IPR050950">
    <property type="entry name" value="HTH-type_LysR_regulators"/>
</dbReference>
<keyword evidence="3" id="KW-0238">DNA-binding</keyword>
<dbReference type="InterPro" id="IPR036388">
    <property type="entry name" value="WH-like_DNA-bd_sf"/>
</dbReference>
<dbReference type="GO" id="GO:0003700">
    <property type="term" value="F:DNA-binding transcription factor activity"/>
    <property type="evidence" value="ECO:0007669"/>
    <property type="project" value="InterPro"/>
</dbReference>
<dbReference type="CDD" id="cd08440">
    <property type="entry name" value="PBP2_LTTR_like_4"/>
    <property type="match status" value="1"/>
</dbReference>
<evidence type="ECO:0000256" key="2">
    <source>
        <dbReference type="ARBA" id="ARBA00023015"/>
    </source>
</evidence>
<dbReference type="InterPro" id="IPR005119">
    <property type="entry name" value="LysR_subst-bd"/>
</dbReference>
<evidence type="ECO:0000256" key="4">
    <source>
        <dbReference type="ARBA" id="ARBA00023163"/>
    </source>
</evidence>
<accession>A0A1V9DIJ8</accession>